<sequence length="248" mass="27154">MIRPKPHTLLFVLTLWMVLISSLSAEQSANELFISGNIAYGNGSFVEAEQAYRQVLEVGRSAEVHFNLGNALAQQGKWSEASFHYMKAYSLNPNFEPARANLLLAASKMNLANEFPQLSNPARLLSQSGWTLVAAIAFWAALILFFYRDFVSFTIPLARSIGVISLICLLVSAVAIVQHQLFKDWSVVSSPIVSLRVAPTDASPGDSILIEGDPIRVLGEQAGFYHVMTSAGDEGYILLDEIHPIGND</sequence>
<evidence type="ECO:0000256" key="4">
    <source>
        <dbReference type="SAM" id="Phobius"/>
    </source>
</evidence>
<dbReference type="RefSeq" id="WP_163962103.1">
    <property type="nucleotide sequence ID" value="NZ_JAAGNX010000001.1"/>
</dbReference>
<keyword evidence="4" id="KW-0472">Membrane</keyword>
<protein>
    <submittedName>
        <fullName evidence="5">Tetratricopeptide repeat protein</fullName>
    </submittedName>
</protein>
<feature type="transmembrane region" description="Helical" evidence="4">
    <location>
        <begin position="159"/>
        <end position="177"/>
    </location>
</feature>
<feature type="repeat" description="TPR" evidence="3">
    <location>
        <begin position="62"/>
        <end position="95"/>
    </location>
</feature>
<feature type="transmembrane region" description="Helical" evidence="4">
    <location>
        <begin position="129"/>
        <end position="147"/>
    </location>
</feature>
<evidence type="ECO:0000313" key="5">
    <source>
        <dbReference type="EMBL" id="NDV61298.1"/>
    </source>
</evidence>
<dbReference type="Proteomes" id="UP000478417">
    <property type="component" value="Unassembled WGS sequence"/>
</dbReference>
<proteinExistence type="predicted"/>
<evidence type="ECO:0000313" key="6">
    <source>
        <dbReference type="Proteomes" id="UP000478417"/>
    </source>
</evidence>
<dbReference type="SUPFAM" id="SSF48452">
    <property type="entry name" value="TPR-like"/>
    <property type="match status" value="1"/>
</dbReference>
<dbReference type="Gene3D" id="1.25.40.10">
    <property type="entry name" value="Tetratricopeptide repeat domain"/>
    <property type="match status" value="1"/>
</dbReference>
<organism evidence="5 6">
    <name type="scientific">Oceanipulchritudo coccoides</name>
    <dbReference type="NCBI Taxonomy" id="2706888"/>
    <lineage>
        <taxon>Bacteria</taxon>
        <taxon>Pseudomonadati</taxon>
        <taxon>Verrucomicrobiota</taxon>
        <taxon>Opitutia</taxon>
        <taxon>Puniceicoccales</taxon>
        <taxon>Oceanipulchritudinaceae</taxon>
        <taxon>Oceanipulchritudo</taxon>
    </lineage>
</organism>
<dbReference type="InterPro" id="IPR011990">
    <property type="entry name" value="TPR-like_helical_dom_sf"/>
</dbReference>
<evidence type="ECO:0000256" key="1">
    <source>
        <dbReference type="ARBA" id="ARBA00022737"/>
    </source>
</evidence>
<evidence type="ECO:0000256" key="2">
    <source>
        <dbReference type="ARBA" id="ARBA00022803"/>
    </source>
</evidence>
<dbReference type="PROSITE" id="PS50005">
    <property type="entry name" value="TPR"/>
    <property type="match status" value="1"/>
</dbReference>
<keyword evidence="2 3" id="KW-0802">TPR repeat</keyword>
<name>A0A6B2LXJ4_9BACT</name>
<keyword evidence="4" id="KW-1133">Transmembrane helix</keyword>
<keyword evidence="1" id="KW-0677">Repeat</keyword>
<reference evidence="5 6" key="1">
    <citation type="submission" date="2020-02" db="EMBL/GenBank/DDBJ databases">
        <title>Albibacoteraceae fam. nov., the first described family within the subdivision 4 Verrucomicrobia.</title>
        <authorList>
            <person name="Xi F."/>
        </authorList>
    </citation>
    <scope>NUCLEOTIDE SEQUENCE [LARGE SCALE GENOMIC DNA]</scope>
    <source>
        <strain evidence="5 6">CK1056</strain>
    </source>
</reference>
<dbReference type="Pfam" id="PF07719">
    <property type="entry name" value="TPR_2"/>
    <property type="match status" value="1"/>
</dbReference>
<gene>
    <name evidence="5" type="ORF">G0Q06_02405</name>
</gene>
<dbReference type="EMBL" id="JAAGNX010000001">
    <property type="protein sequence ID" value="NDV61298.1"/>
    <property type="molecule type" value="Genomic_DNA"/>
</dbReference>
<keyword evidence="4" id="KW-0812">Transmembrane</keyword>
<dbReference type="SMART" id="SM00028">
    <property type="entry name" value="TPR"/>
    <property type="match status" value="1"/>
</dbReference>
<evidence type="ECO:0000256" key="3">
    <source>
        <dbReference type="PROSITE-ProRule" id="PRU00339"/>
    </source>
</evidence>
<accession>A0A6B2LXJ4</accession>
<dbReference type="InterPro" id="IPR019734">
    <property type="entry name" value="TPR_rpt"/>
</dbReference>
<dbReference type="InterPro" id="IPR013105">
    <property type="entry name" value="TPR_2"/>
</dbReference>
<dbReference type="PROSITE" id="PS50293">
    <property type="entry name" value="TPR_REGION"/>
    <property type="match status" value="1"/>
</dbReference>
<dbReference type="AlphaFoldDB" id="A0A6B2LXJ4"/>
<keyword evidence="6" id="KW-1185">Reference proteome</keyword>
<comment type="caution">
    <text evidence="5">The sequence shown here is derived from an EMBL/GenBank/DDBJ whole genome shotgun (WGS) entry which is preliminary data.</text>
</comment>